<feature type="domain" description="DUF58" evidence="2">
    <location>
        <begin position="193"/>
        <end position="260"/>
    </location>
</feature>
<keyword evidence="4" id="KW-1185">Reference proteome</keyword>
<keyword evidence="1" id="KW-0472">Membrane</keyword>
<dbReference type="InterPro" id="IPR002881">
    <property type="entry name" value="DUF58"/>
</dbReference>
<name>A0ABS1TBI9_9CLOT</name>
<accession>A0ABS1TBI9</accession>
<evidence type="ECO:0000313" key="4">
    <source>
        <dbReference type="Proteomes" id="UP000632377"/>
    </source>
</evidence>
<evidence type="ECO:0000313" key="3">
    <source>
        <dbReference type="EMBL" id="MBL4936685.1"/>
    </source>
</evidence>
<dbReference type="PANTHER" id="PTHR34351:SF2">
    <property type="entry name" value="DUF58 DOMAIN-CONTAINING PROTEIN"/>
    <property type="match status" value="1"/>
</dbReference>
<dbReference type="PANTHER" id="PTHR34351">
    <property type="entry name" value="SLR1927 PROTEIN-RELATED"/>
    <property type="match status" value="1"/>
</dbReference>
<gene>
    <name evidence="3" type="ORF">JK636_13055</name>
</gene>
<evidence type="ECO:0000256" key="1">
    <source>
        <dbReference type="SAM" id="Phobius"/>
    </source>
</evidence>
<sequence>MINIDKKFLITFIASFILAIYQGGIIPYCIFFSLFFIFIIAYIYIIIQKHFVTAEVKIDDTIHTSSDAVECLTIVKCSFFLPAPYIVVRSLSYIEGSSGYEGEIINITKEEDVWIRNYIKFYHRGIYDLGTIELEISDLFHIFKLKKIVDCSAVVKVYPKIYNIQKLPIGGKDIYQQAIDIKSTYEDMFTIKDVRKYNFGDSLKKVHWKVSAKHDELFVKNSDSISGQEFAIFLNMNKANIELDKHGEKEEAMVDLCVSIVKYMQLRSICTRVFVNSILNRCINISSKDQFEILMDFFLTQKSDGEDEISEYLYKNFYKLQRNVHIALITSRIDALLCNNISMIKNYGYGITIFYNTIENKENAIYLSNLGVECMSIESMLHSMEGR</sequence>
<dbReference type="RefSeq" id="WP_202749446.1">
    <property type="nucleotide sequence ID" value="NZ_JAESWC010000008.1"/>
</dbReference>
<proteinExistence type="predicted"/>
<feature type="transmembrane region" description="Helical" evidence="1">
    <location>
        <begin position="30"/>
        <end position="47"/>
    </location>
</feature>
<keyword evidence="1" id="KW-1133">Transmembrane helix</keyword>
<organism evidence="3 4">
    <name type="scientific">Clostridium rhizosphaerae</name>
    <dbReference type="NCBI Taxonomy" id="2803861"/>
    <lineage>
        <taxon>Bacteria</taxon>
        <taxon>Bacillati</taxon>
        <taxon>Bacillota</taxon>
        <taxon>Clostridia</taxon>
        <taxon>Eubacteriales</taxon>
        <taxon>Clostridiaceae</taxon>
        <taxon>Clostridium</taxon>
    </lineage>
</organism>
<keyword evidence="1" id="KW-0812">Transmembrane</keyword>
<dbReference type="EMBL" id="JAESWC010000008">
    <property type="protein sequence ID" value="MBL4936685.1"/>
    <property type="molecule type" value="Genomic_DNA"/>
</dbReference>
<dbReference type="Pfam" id="PF01882">
    <property type="entry name" value="DUF58"/>
    <property type="match status" value="1"/>
</dbReference>
<comment type="caution">
    <text evidence="3">The sequence shown here is derived from an EMBL/GenBank/DDBJ whole genome shotgun (WGS) entry which is preliminary data.</text>
</comment>
<evidence type="ECO:0000259" key="2">
    <source>
        <dbReference type="Pfam" id="PF01882"/>
    </source>
</evidence>
<dbReference type="Proteomes" id="UP000632377">
    <property type="component" value="Unassembled WGS sequence"/>
</dbReference>
<protein>
    <submittedName>
        <fullName evidence="3">DUF58 domain-containing protein</fullName>
    </submittedName>
</protein>
<reference evidence="3 4" key="1">
    <citation type="submission" date="2021-01" db="EMBL/GenBank/DDBJ databases">
        <title>Genome public.</title>
        <authorList>
            <person name="Liu C."/>
            <person name="Sun Q."/>
        </authorList>
    </citation>
    <scope>NUCLEOTIDE SEQUENCE [LARGE SCALE GENOMIC DNA]</scope>
    <source>
        <strain evidence="3 4">YIM B02515</strain>
    </source>
</reference>